<gene>
    <name evidence="1" type="ORF">LCGC14_1083330</name>
</gene>
<organism evidence="1">
    <name type="scientific">marine sediment metagenome</name>
    <dbReference type="NCBI Taxonomy" id="412755"/>
    <lineage>
        <taxon>unclassified sequences</taxon>
        <taxon>metagenomes</taxon>
        <taxon>ecological metagenomes</taxon>
    </lineage>
</organism>
<comment type="caution">
    <text evidence="1">The sequence shown here is derived from an EMBL/GenBank/DDBJ whole genome shotgun (WGS) entry which is preliminary data.</text>
</comment>
<accession>A0A0F9MEQ2</accession>
<proteinExistence type="predicted"/>
<reference evidence="1" key="1">
    <citation type="journal article" date="2015" name="Nature">
        <title>Complex archaea that bridge the gap between prokaryotes and eukaryotes.</title>
        <authorList>
            <person name="Spang A."/>
            <person name="Saw J.H."/>
            <person name="Jorgensen S.L."/>
            <person name="Zaremba-Niedzwiedzka K."/>
            <person name="Martijn J."/>
            <person name="Lind A.E."/>
            <person name="van Eijk R."/>
            <person name="Schleper C."/>
            <person name="Guy L."/>
            <person name="Ettema T.J."/>
        </authorList>
    </citation>
    <scope>NUCLEOTIDE SEQUENCE</scope>
</reference>
<dbReference type="EMBL" id="LAZR01004757">
    <property type="protein sequence ID" value="KKN05825.1"/>
    <property type="molecule type" value="Genomic_DNA"/>
</dbReference>
<protein>
    <submittedName>
        <fullName evidence="1">Uncharacterized protein</fullName>
    </submittedName>
</protein>
<evidence type="ECO:0000313" key="1">
    <source>
        <dbReference type="EMBL" id="KKN05825.1"/>
    </source>
</evidence>
<name>A0A0F9MEQ2_9ZZZZ</name>
<sequence length="53" mass="6262">MSLAFIICMVRGHNRQRLEEWQPVKHAVPGGWIWLAMCSRCRLAYWETKEVSS</sequence>
<dbReference type="AlphaFoldDB" id="A0A0F9MEQ2"/>